<dbReference type="PROSITE" id="PS51178">
    <property type="entry name" value="PASTA"/>
    <property type="match status" value="3"/>
</dbReference>
<dbReference type="EC" id="2.7.11.1" evidence="1"/>
<keyword evidence="3" id="KW-0808">Transferase</keyword>
<protein>
    <recommendedName>
        <fullName evidence="1">non-specific serine/threonine protein kinase</fullName>
        <ecNumber evidence="1">2.7.11.1</ecNumber>
    </recommendedName>
</protein>
<comment type="caution">
    <text evidence="12">The sequence shown here is derived from an EMBL/GenBank/DDBJ whole genome shotgun (WGS) entry which is preliminary data.</text>
</comment>
<dbReference type="PROSITE" id="PS00108">
    <property type="entry name" value="PROTEIN_KINASE_ST"/>
    <property type="match status" value="1"/>
</dbReference>
<dbReference type="SMART" id="SM00220">
    <property type="entry name" value="S_TKc"/>
    <property type="match status" value="1"/>
</dbReference>
<dbReference type="PANTHER" id="PTHR43289">
    <property type="entry name" value="MITOGEN-ACTIVATED PROTEIN KINASE KINASE KINASE 20-RELATED"/>
    <property type="match status" value="1"/>
</dbReference>
<keyword evidence="13" id="KW-1185">Reference proteome</keyword>
<keyword evidence="9" id="KW-0472">Membrane</keyword>
<sequence length="650" mass="68641">MTQANSDALIGRLIDGRYQVRSLIARGGMATVYVATDVRLERRVAIKVMHDNLAADDAFRDRFIREARAAARLAHPNLVNVYDQGEDGRLAYIVMEYVPGITLRDLLHDHHRLTVEQTIDIMDAVLAGLQVAHRQGIIHRDIKPENVLLADDGRIKLSDFGLARAATANTASGSVLLGTIAYLAPELVTKGTADVRSDIYSAGIMMYEMLVGEQPYRGDEPVNIAYRHANDNVPAPSEAQPDVPQELDDLVIWATERQATDRPADAGAMLAALRQAERDISAGGGAPLPPEAAAQFAADNETKLLAATSESLEPLYQPTGAIDGAIVPAPATPTAKASAAGRLQRINRQKRRSGVVAAFVVLFLALGAAGFGWWNGFGPGSYDAVPDVNGLTQDEAIASIESAGFVVGDITETNSLEYPKGTVMSTDPAGGSYLAPESVVGLEISAGPRSLTVPAVANLPLSEAEKVITDAGFVVDPATHSREFSDVAEDHVIRGTTETGEPLPVEMLEQEPIRLVVSAGSVPDVAGQGVEEAKATLKARGLEAAVIAEQHSSTVPAGIVISQEASADPMRPGDTVNLVVSLGPDLVEVPNVVGKKAPAAIKALEDAGFKVSHSIPQVLLKDAKVSRQTPGAGEKIERGSSVSIEATFTF</sequence>
<dbReference type="InterPro" id="IPR011009">
    <property type="entry name" value="Kinase-like_dom_sf"/>
</dbReference>
<dbReference type="Pfam" id="PF03793">
    <property type="entry name" value="PASTA"/>
    <property type="match status" value="3"/>
</dbReference>
<evidence type="ECO:0000256" key="8">
    <source>
        <dbReference type="ARBA" id="ARBA00048679"/>
    </source>
</evidence>
<accession>A0ABW5RI49</accession>
<comment type="catalytic activity">
    <reaction evidence="7">
        <text>L-threonyl-[protein] + ATP = O-phospho-L-threonyl-[protein] + ADP + H(+)</text>
        <dbReference type="Rhea" id="RHEA:46608"/>
        <dbReference type="Rhea" id="RHEA-COMP:11060"/>
        <dbReference type="Rhea" id="RHEA-COMP:11605"/>
        <dbReference type="ChEBI" id="CHEBI:15378"/>
        <dbReference type="ChEBI" id="CHEBI:30013"/>
        <dbReference type="ChEBI" id="CHEBI:30616"/>
        <dbReference type="ChEBI" id="CHEBI:61977"/>
        <dbReference type="ChEBI" id="CHEBI:456216"/>
        <dbReference type="EC" id="2.7.11.1"/>
    </reaction>
</comment>
<dbReference type="Proteomes" id="UP001597453">
    <property type="component" value="Unassembled WGS sequence"/>
</dbReference>
<evidence type="ECO:0000259" key="10">
    <source>
        <dbReference type="PROSITE" id="PS50011"/>
    </source>
</evidence>
<evidence type="ECO:0000256" key="2">
    <source>
        <dbReference type="ARBA" id="ARBA00022527"/>
    </source>
</evidence>
<name>A0ABW5RI49_9MICO</name>
<feature type="domain" description="Protein kinase" evidence="10">
    <location>
        <begin position="18"/>
        <end position="273"/>
    </location>
</feature>
<dbReference type="InterPro" id="IPR008271">
    <property type="entry name" value="Ser/Thr_kinase_AS"/>
</dbReference>
<evidence type="ECO:0000313" key="13">
    <source>
        <dbReference type="Proteomes" id="UP001597453"/>
    </source>
</evidence>
<reference evidence="13" key="1">
    <citation type="journal article" date="2019" name="Int. J. Syst. Evol. Microbiol.">
        <title>The Global Catalogue of Microorganisms (GCM) 10K type strain sequencing project: providing services to taxonomists for standard genome sequencing and annotation.</title>
        <authorList>
            <consortium name="The Broad Institute Genomics Platform"/>
            <consortium name="The Broad Institute Genome Sequencing Center for Infectious Disease"/>
            <person name="Wu L."/>
            <person name="Ma J."/>
        </authorList>
    </citation>
    <scope>NUCLEOTIDE SEQUENCE [LARGE SCALE GENOMIC DNA]</scope>
    <source>
        <strain evidence="13">TISTR 1511</strain>
    </source>
</reference>
<evidence type="ECO:0000256" key="1">
    <source>
        <dbReference type="ARBA" id="ARBA00012513"/>
    </source>
</evidence>
<organism evidence="12 13">
    <name type="scientific">Gulosibacter bifidus</name>
    <dbReference type="NCBI Taxonomy" id="272239"/>
    <lineage>
        <taxon>Bacteria</taxon>
        <taxon>Bacillati</taxon>
        <taxon>Actinomycetota</taxon>
        <taxon>Actinomycetes</taxon>
        <taxon>Micrococcales</taxon>
        <taxon>Microbacteriaceae</taxon>
        <taxon>Gulosibacter</taxon>
    </lineage>
</organism>
<dbReference type="GO" id="GO:0016301">
    <property type="term" value="F:kinase activity"/>
    <property type="evidence" value="ECO:0007669"/>
    <property type="project" value="UniProtKB-KW"/>
</dbReference>
<dbReference type="RefSeq" id="WP_066055411.1">
    <property type="nucleotide sequence ID" value="NZ_JBHUNF010000001.1"/>
</dbReference>
<evidence type="ECO:0000256" key="4">
    <source>
        <dbReference type="ARBA" id="ARBA00022741"/>
    </source>
</evidence>
<dbReference type="Gene3D" id="3.30.200.20">
    <property type="entry name" value="Phosphorylase Kinase, domain 1"/>
    <property type="match status" value="1"/>
</dbReference>
<keyword evidence="6" id="KW-0067">ATP-binding</keyword>
<dbReference type="PROSITE" id="PS50011">
    <property type="entry name" value="PROTEIN_KINASE_DOM"/>
    <property type="match status" value="1"/>
</dbReference>
<feature type="domain" description="PASTA" evidence="11">
    <location>
        <begin position="516"/>
        <end position="582"/>
    </location>
</feature>
<evidence type="ECO:0000256" key="7">
    <source>
        <dbReference type="ARBA" id="ARBA00047899"/>
    </source>
</evidence>
<gene>
    <name evidence="12" type="primary">pknB</name>
    <name evidence="12" type="ORF">ACFSUQ_00305</name>
</gene>
<dbReference type="SUPFAM" id="SSF56112">
    <property type="entry name" value="Protein kinase-like (PK-like)"/>
    <property type="match status" value="1"/>
</dbReference>
<feature type="domain" description="PASTA" evidence="11">
    <location>
        <begin position="378"/>
        <end position="446"/>
    </location>
</feature>
<evidence type="ECO:0000256" key="5">
    <source>
        <dbReference type="ARBA" id="ARBA00022777"/>
    </source>
</evidence>
<proteinExistence type="predicted"/>
<dbReference type="CDD" id="cd06577">
    <property type="entry name" value="PASTA_pknB"/>
    <property type="match status" value="4"/>
</dbReference>
<evidence type="ECO:0000313" key="12">
    <source>
        <dbReference type="EMBL" id="MFD2673752.1"/>
    </source>
</evidence>
<keyword evidence="9" id="KW-1133">Transmembrane helix</keyword>
<dbReference type="NCBIfam" id="NF033483">
    <property type="entry name" value="PknB_PASTA_kin"/>
    <property type="match status" value="1"/>
</dbReference>
<dbReference type="EMBL" id="JBHUNF010000001">
    <property type="protein sequence ID" value="MFD2673752.1"/>
    <property type="molecule type" value="Genomic_DNA"/>
</dbReference>
<dbReference type="Pfam" id="PF00069">
    <property type="entry name" value="Pkinase"/>
    <property type="match status" value="1"/>
</dbReference>
<keyword evidence="2" id="KW-0723">Serine/threonine-protein kinase</keyword>
<dbReference type="Gene3D" id="1.10.510.10">
    <property type="entry name" value="Transferase(Phosphotransferase) domain 1"/>
    <property type="match status" value="1"/>
</dbReference>
<evidence type="ECO:0000256" key="9">
    <source>
        <dbReference type="SAM" id="Phobius"/>
    </source>
</evidence>
<evidence type="ECO:0000256" key="6">
    <source>
        <dbReference type="ARBA" id="ARBA00022840"/>
    </source>
</evidence>
<dbReference type="PANTHER" id="PTHR43289:SF34">
    <property type="entry name" value="SERINE_THREONINE-PROTEIN KINASE YBDM-RELATED"/>
    <property type="match status" value="1"/>
</dbReference>
<keyword evidence="9" id="KW-0812">Transmembrane</keyword>
<dbReference type="InterPro" id="IPR000719">
    <property type="entry name" value="Prot_kinase_dom"/>
</dbReference>
<dbReference type="CDD" id="cd14014">
    <property type="entry name" value="STKc_PknB_like"/>
    <property type="match status" value="1"/>
</dbReference>
<keyword evidence="4" id="KW-0547">Nucleotide-binding</keyword>
<dbReference type="Gene3D" id="3.30.10.20">
    <property type="match status" value="4"/>
</dbReference>
<keyword evidence="5 12" id="KW-0418">Kinase</keyword>
<comment type="catalytic activity">
    <reaction evidence="8">
        <text>L-seryl-[protein] + ATP = O-phospho-L-seryl-[protein] + ADP + H(+)</text>
        <dbReference type="Rhea" id="RHEA:17989"/>
        <dbReference type="Rhea" id="RHEA-COMP:9863"/>
        <dbReference type="Rhea" id="RHEA-COMP:11604"/>
        <dbReference type="ChEBI" id="CHEBI:15378"/>
        <dbReference type="ChEBI" id="CHEBI:29999"/>
        <dbReference type="ChEBI" id="CHEBI:30616"/>
        <dbReference type="ChEBI" id="CHEBI:83421"/>
        <dbReference type="ChEBI" id="CHEBI:456216"/>
        <dbReference type="EC" id="2.7.11.1"/>
    </reaction>
</comment>
<feature type="transmembrane region" description="Helical" evidence="9">
    <location>
        <begin position="354"/>
        <end position="374"/>
    </location>
</feature>
<dbReference type="SMART" id="SM00740">
    <property type="entry name" value="PASTA"/>
    <property type="match status" value="4"/>
</dbReference>
<evidence type="ECO:0000256" key="3">
    <source>
        <dbReference type="ARBA" id="ARBA00022679"/>
    </source>
</evidence>
<evidence type="ECO:0000259" key="11">
    <source>
        <dbReference type="PROSITE" id="PS51178"/>
    </source>
</evidence>
<feature type="domain" description="PASTA" evidence="11">
    <location>
        <begin position="583"/>
        <end position="650"/>
    </location>
</feature>
<dbReference type="InterPro" id="IPR005543">
    <property type="entry name" value="PASTA_dom"/>
</dbReference>